<dbReference type="InParanoid" id="A0A6L2PRS1"/>
<accession>A0A6L2PRS1</accession>
<organism evidence="1 2">
    <name type="scientific">Coptotermes formosanus</name>
    <name type="common">Formosan subterranean termite</name>
    <dbReference type="NCBI Taxonomy" id="36987"/>
    <lineage>
        <taxon>Eukaryota</taxon>
        <taxon>Metazoa</taxon>
        <taxon>Ecdysozoa</taxon>
        <taxon>Arthropoda</taxon>
        <taxon>Hexapoda</taxon>
        <taxon>Insecta</taxon>
        <taxon>Pterygota</taxon>
        <taxon>Neoptera</taxon>
        <taxon>Polyneoptera</taxon>
        <taxon>Dictyoptera</taxon>
        <taxon>Blattodea</taxon>
        <taxon>Blattoidea</taxon>
        <taxon>Termitoidae</taxon>
        <taxon>Rhinotermitidae</taxon>
        <taxon>Coptotermes</taxon>
    </lineage>
</organism>
<dbReference type="PANTHER" id="PTHR46060">
    <property type="entry name" value="MARINER MOS1 TRANSPOSASE-LIKE PROTEIN"/>
    <property type="match status" value="1"/>
</dbReference>
<reference evidence="2" key="1">
    <citation type="submission" date="2020-01" db="EMBL/GenBank/DDBJ databases">
        <title>Draft genome sequence of the Termite Coptotermes fromosanus.</title>
        <authorList>
            <person name="Itakura S."/>
            <person name="Yosikawa Y."/>
            <person name="Umezawa K."/>
        </authorList>
    </citation>
    <scope>NUCLEOTIDE SEQUENCE [LARGE SCALE GENOMIC DNA]</scope>
</reference>
<evidence type="ECO:0000313" key="1">
    <source>
        <dbReference type="EMBL" id="GFG35116.1"/>
    </source>
</evidence>
<feature type="non-terminal residue" evidence="1">
    <location>
        <position position="1"/>
    </location>
</feature>
<proteinExistence type="predicted"/>
<dbReference type="PANTHER" id="PTHR46060:SF1">
    <property type="entry name" value="MARINER MOS1 TRANSPOSASE-LIKE PROTEIN"/>
    <property type="match status" value="1"/>
</dbReference>
<protein>
    <submittedName>
        <fullName evidence="1">Uncharacterized protein</fullName>
    </submittedName>
</protein>
<dbReference type="GO" id="GO:0003676">
    <property type="term" value="F:nucleic acid binding"/>
    <property type="evidence" value="ECO:0007669"/>
    <property type="project" value="InterPro"/>
</dbReference>
<comment type="caution">
    <text evidence="1">The sequence shown here is derived from an EMBL/GenBank/DDBJ whole genome shotgun (WGS) entry which is preliminary data.</text>
</comment>
<keyword evidence="2" id="KW-1185">Reference proteome</keyword>
<dbReference type="InterPro" id="IPR052709">
    <property type="entry name" value="Transposase-MT_Hybrid"/>
</dbReference>
<dbReference type="AlphaFoldDB" id="A0A6L2PRS1"/>
<dbReference type="Gene3D" id="3.30.420.10">
    <property type="entry name" value="Ribonuclease H-like superfamily/Ribonuclease H"/>
    <property type="match status" value="1"/>
</dbReference>
<sequence length="68" mass="8048">PDLAPSDYYLFSKLKKDLRGRNFDDDEVKTAVMEDFADKEPEYFLKSIELLVHRCEKCVEIKGDYIEK</sequence>
<dbReference type="EMBL" id="BLKM01000529">
    <property type="protein sequence ID" value="GFG35116.1"/>
    <property type="molecule type" value="Genomic_DNA"/>
</dbReference>
<evidence type="ECO:0000313" key="2">
    <source>
        <dbReference type="Proteomes" id="UP000502823"/>
    </source>
</evidence>
<dbReference type="InterPro" id="IPR036397">
    <property type="entry name" value="RNaseH_sf"/>
</dbReference>
<name>A0A6L2PRS1_COPFO</name>
<gene>
    <name evidence="1" type="ORF">Cfor_09604</name>
</gene>
<dbReference type="Proteomes" id="UP000502823">
    <property type="component" value="Unassembled WGS sequence"/>
</dbReference>
<dbReference type="OrthoDB" id="10065579at2759"/>